<gene>
    <name evidence="3" type="ORF">BD626DRAFT_571691</name>
</gene>
<dbReference type="EMBL" id="VDMD01000021">
    <property type="protein sequence ID" value="TRM60641.1"/>
    <property type="molecule type" value="Genomic_DNA"/>
</dbReference>
<name>A0A550C772_9AGAR</name>
<dbReference type="AlphaFoldDB" id="A0A550C772"/>
<comment type="caution">
    <text evidence="3">The sequence shown here is derived from an EMBL/GenBank/DDBJ whole genome shotgun (WGS) entry which is preliminary data.</text>
</comment>
<accession>A0A550C772</accession>
<dbReference type="Proteomes" id="UP000320762">
    <property type="component" value="Unassembled WGS sequence"/>
</dbReference>
<reference evidence="3 4" key="1">
    <citation type="journal article" date="2019" name="New Phytol.">
        <title>Comparative genomics reveals unique wood-decay strategies and fruiting body development in the Schizophyllaceae.</title>
        <authorList>
            <person name="Almasi E."/>
            <person name="Sahu N."/>
            <person name="Krizsan K."/>
            <person name="Balint B."/>
            <person name="Kovacs G.M."/>
            <person name="Kiss B."/>
            <person name="Cseklye J."/>
            <person name="Drula E."/>
            <person name="Henrissat B."/>
            <person name="Nagy I."/>
            <person name="Chovatia M."/>
            <person name="Adam C."/>
            <person name="LaButti K."/>
            <person name="Lipzen A."/>
            <person name="Riley R."/>
            <person name="Grigoriev I.V."/>
            <person name="Nagy L.G."/>
        </authorList>
    </citation>
    <scope>NUCLEOTIDE SEQUENCE [LARGE SCALE GENOMIC DNA]</scope>
    <source>
        <strain evidence="3 4">NL-1724</strain>
    </source>
</reference>
<keyword evidence="1" id="KW-1133">Transmembrane helix</keyword>
<dbReference type="Pfam" id="PF10333">
    <property type="entry name" value="Pga1"/>
    <property type="match status" value="1"/>
</dbReference>
<organism evidence="3 4">
    <name type="scientific">Schizophyllum amplum</name>
    <dbReference type="NCBI Taxonomy" id="97359"/>
    <lineage>
        <taxon>Eukaryota</taxon>
        <taxon>Fungi</taxon>
        <taxon>Dikarya</taxon>
        <taxon>Basidiomycota</taxon>
        <taxon>Agaricomycotina</taxon>
        <taxon>Agaricomycetes</taxon>
        <taxon>Agaricomycetidae</taxon>
        <taxon>Agaricales</taxon>
        <taxon>Schizophyllaceae</taxon>
        <taxon>Schizophyllum</taxon>
    </lineage>
</organism>
<evidence type="ECO:0000256" key="2">
    <source>
        <dbReference type="SAM" id="SignalP"/>
    </source>
</evidence>
<keyword evidence="1" id="KW-0812">Transmembrane</keyword>
<protein>
    <submittedName>
        <fullName evidence="3">Uncharacterized protein</fullName>
    </submittedName>
</protein>
<evidence type="ECO:0000256" key="1">
    <source>
        <dbReference type="SAM" id="Phobius"/>
    </source>
</evidence>
<feature type="transmembrane region" description="Helical" evidence="1">
    <location>
        <begin position="166"/>
        <end position="185"/>
    </location>
</feature>
<sequence>MFFPPSWVFLLSLLTCALANTEIANFGINDDLELGNISVATHYLDAEVNERVLSVVPMDNAAHADILTANVPKEAEMWIELRADSPAWSSYERFTARISSPASAPVDVYISIFDASSEEPPRTKLARVRARHFGVVAADAVGATMDPARFVITMEPLLFGVLPQSVLGFLGLAAVTLVVATRFFLPRAIRELDSLAYNIRTDGVSGKAKKAK</sequence>
<feature type="chain" id="PRO_5021983740" evidence="2">
    <location>
        <begin position="20"/>
        <end position="212"/>
    </location>
</feature>
<dbReference type="InterPro" id="IPR019433">
    <property type="entry name" value="GPI_ManTrfase_II_coact_Pga1"/>
</dbReference>
<dbReference type="OrthoDB" id="3360032at2759"/>
<keyword evidence="1" id="KW-0472">Membrane</keyword>
<evidence type="ECO:0000313" key="3">
    <source>
        <dbReference type="EMBL" id="TRM60641.1"/>
    </source>
</evidence>
<keyword evidence="2" id="KW-0732">Signal</keyword>
<dbReference type="STRING" id="97359.A0A550C772"/>
<evidence type="ECO:0000313" key="4">
    <source>
        <dbReference type="Proteomes" id="UP000320762"/>
    </source>
</evidence>
<proteinExistence type="predicted"/>
<keyword evidence="4" id="KW-1185">Reference proteome</keyword>
<feature type="signal peptide" evidence="2">
    <location>
        <begin position="1"/>
        <end position="19"/>
    </location>
</feature>